<organism evidence="2 3">
    <name type="scientific">Mycena albidolilacea</name>
    <dbReference type="NCBI Taxonomy" id="1033008"/>
    <lineage>
        <taxon>Eukaryota</taxon>
        <taxon>Fungi</taxon>
        <taxon>Dikarya</taxon>
        <taxon>Basidiomycota</taxon>
        <taxon>Agaricomycotina</taxon>
        <taxon>Agaricomycetes</taxon>
        <taxon>Agaricomycetidae</taxon>
        <taxon>Agaricales</taxon>
        <taxon>Marasmiineae</taxon>
        <taxon>Mycenaceae</taxon>
        <taxon>Mycena</taxon>
    </lineage>
</organism>
<evidence type="ECO:0000313" key="3">
    <source>
        <dbReference type="Proteomes" id="UP001218218"/>
    </source>
</evidence>
<gene>
    <name evidence="2" type="ORF">DFH08DRAFT_874500</name>
</gene>
<reference evidence="2" key="1">
    <citation type="submission" date="2023-03" db="EMBL/GenBank/DDBJ databases">
        <title>Massive genome expansion in bonnet fungi (Mycena s.s.) driven by repeated elements and novel gene families across ecological guilds.</title>
        <authorList>
            <consortium name="Lawrence Berkeley National Laboratory"/>
            <person name="Harder C.B."/>
            <person name="Miyauchi S."/>
            <person name="Viragh M."/>
            <person name="Kuo A."/>
            <person name="Thoen E."/>
            <person name="Andreopoulos B."/>
            <person name="Lu D."/>
            <person name="Skrede I."/>
            <person name="Drula E."/>
            <person name="Henrissat B."/>
            <person name="Morin E."/>
            <person name="Kohler A."/>
            <person name="Barry K."/>
            <person name="LaButti K."/>
            <person name="Morin E."/>
            <person name="Salamov A."/>
            <person name="Lipzen A."/>
            <person name="Mereny Z."/>
            <person name="Hegedus B."/>
            <person name="Baldrian P."/>
            <person name="Stursova M."/>
            <person name="Weitz H."/>
            <person name="Taylor A."/>
            <person name="Grigoriev I.V."/>
            <person name="Nagy L.G."/>
            <person name="Martin F."/>
            <person name="Kauserud H."/>
        </authorList>
    </citation>
    <scope>NUCLEOTIDE SEQUENCE</scope>
    <source>
        <strain evidence="2">CBHHK002</strain>
    </source>
</reference>
<proteinExistence type="predicted"/>
<dbReference type="Proteomes" id="UP001218218">
    <property type="component" value="Unassembled WGS sequence"/>
</dbReference>
<dbReference type="EMBL" id="JARIHO010000025">
    <property type="protein sequence ID" value="KAJ7342548.1"/>
    <property type="molecule type" value="Genomic_DNA"/>
</dbReference>
<protein>
    <submittedName>
        <fullName evidence="2">Uncharacterized protein</fullName>
    </submittedName>
</protein>
<comment type="caution">
    <text evidence="2">The sequence shown here is derived from an EMBL/GenBank/DDBJ whole genome shotgun (WGS) entry which is preliminary data.</text>
</comment>
<name>A0AAD7EPD7_9AGAR</name>
<feature type="compositionally biased region" description="Basic and acidic residues" evidence="1">
    <location>
        <begin position="212"/>
        <end position="223"/>
    </location>
</feature>
<dbReference type="AlphaFoldDB" id="A0AAD7EPD7"/>
<feature type="region of interest" description="Disordered" evidence="1">
    <location>
        <begin position="204"/>
        <end position="223"/>
    </location>
</feature>
<accession>A0AAD7EPD7</accession>
<evidence type="ECO:0000256" key="1">
    <source>
        <dbReference type="SAM" id="MobiDB-lite"/>
    </source>
</evidence>
<keyword evidence="3" id="KW-1185">Reference proteome</keyword>
<sequence length="223" mass="24697">MVDTSTSRLHAAMYSRLASREKLHRGHPRPHRDVQAPPSLLRHLREELLPFSRCALARGATAASAPRPCRAAPCLHRARTPATLRVRPQWKAPRCRVPSASVAVCSGVRATRGLFQSIRPLARRELPVHDGVSKSWKRTSLLSACSPRTEHRSLRPHPHSYLLVLGTRSLPLTIRPSSSTPAPVHHVINGHAHPPALVWGLSSASRRGRPHAHGERTRGLRWG</sequence>
<evidence type="ECO:0000313" key="2">
    <source>
        <dbReference type="EMBL" id="KAJ7342548.1"/>
    </source>
</evidence>